<accession>A0A069RA79</accession>
<reference evidence="1 2" key="1">
    <citation type="submission" date="2014-03" db="EMBL/GenBank/DDBJ databases">
        <title>Genome sequence of Clostridium litorale W6, DSM 5388.</title>
        <authorList>
            <person name="Poehlein A."/>
            <person name="Jagirdar A."/>
            <person name="Khonsari B."/>
            <person name="Chibani C.M."/>
            <person name="Gutierrez Gutierrez D.A."/>
            <person name="Davydova E."/>
            <person name="Alghaithi H.S."/>
            <person name="Nair K.P."/>
            <person name="Dhamotharan K."/>
            <person name="Chandran L."/>
            <person name="G W."/>
            <person name="Daniel R."/>
        </authorList>
    </citation>
    <scope>NUCLEOTIDE SEQUENCE [LARGE SCALE GENOMIC DNA]</scope>
    <source>
        <strain evidence="1 2">W6</strain>
    </source>
</reference>
<dbReference type="Proteomes" id="UP000027946">
    <property type="component" value="Unassembled WGS sequence"/>
</dbReference>
<dbReference type="STRING" id="1121324.CLIT_23c02560"/>
<evidence type="ECO:0000313" key="2">
    <source>
        <dbReference type="Proteomes" id="UP000027946"/>
    </source>
</evidence>
<evidence type="ECO:0000313" key="1">
    <source>
        <dbReference type="EMBL" id="KDR93984.1"/>
    </source>
</evidence>
<gene>
    <name evidence="1" type="ORF">CLIT_23c02560</name>
</gene>
<comment type="caution">
    <text evidence="1">The sequence shown here is derived from an EMBL/GenBank/DDBJ whole genome shotgun (WGS) entry which is preliminary data.</text>
</comment>
<dbReference type="AlphaFoldDB" id="A0A069RA79"/>
<name>A0A069RA79_PEPLI</name>
<dbReference type="RefSeq" id="WP_038267720.1">
    <property type="nucleotide sequence ID" value="NZ_FSRH01000003.1"/>
</dbReference>
<protein>
    <submittedName>
        <fullName evidence="1">Uncharacterized protein</fullName>
    </submittedName>
</protein>
<keyword evidence="2" id="KW-1185">Reference proteome</keyword>
<proteinExistence type="predicted"/>
<dbReference type="EMBL" id="JJMM01000026">
    <property type="protein sequence ID" value="KDR93984.1"/>
    <property type="molecule type" value="Genomic_DNA"/>
</dbReference>
<sequence length="279" mass="31719">MIKVLEWNKIRAWAGAKVKLMVWIEDEKAQVAYIDCKEGVESICEMSIKRHKGMGVHSIDEENLISDILSYSAAAGKGVGMDKIIFIDNSSFCIARCTEIPQFRFRWMQKRAAVNKCIMESNISLGNYIFKEVEIKKRSDCTDVLVLAIMQKRMDSFNQISKGLGALKTSVYSGAHILFNEAACISSVFEHGTFLYDRGFSVMEMILEAEGTEFKELQIKDARQEIKRLKSIFGEKHKIYTNIAGFEELKEVEDSHAGTMSRKFNVDRALIERLSGELL</sequence>
<organism evidence="1 2">
    <name type="scientific">Peptoclostridium litorale DSM 5388</name>
    <dbReference type="NCBI Taxonomy" id="1121324"/>
    <lineage>
        <taxon>Bacteria</taxon>
        <taxon>Bacillati</taxon>
        <taxon>Bacillota</taxon>
        <taxon>Clostridia</taxon>
        <taxon>Peptostreptococcales</taxon>
        <taxon>Peptoclostridiaceae</taxon>
        <taxon>Peptoclostridium</taxon>
    </lineage>
</organism>